<organism evidence="2 3">
    <name type="scientific">Arthrobacter flavus</name>
    <dbReference type="NCBI Taxonomy" id="95172"/>
    <lineage>
        <taxon>Bacteria</taxon>
        <taxon>Bacillati</taxon>
        <taxon>Actinomycetota</taxon>
        <taxon>Actinomycetes</taxon>
        <taxon>Micrococcales</taxon>
        <taxon>Micrococcaceae</taxon>
        <taxon>Arthrobacter</taxon>
    </lineage>
</organism>
<gene>
    <name evidence="2" type="ORF">ACFSFX_08905</name>
</gene>
<evidence type="ECO:0000259" key="1">
    <source>
        <dbReference type="Pfam" id="PF20114"/>
    </source>
</evidence>
<dbReference type="InterPro" id="IPR045443">
    <property type="entry name" value="DUF6504"/>
</dbReference>
<reference evidence="3" key="1">
    <citation type="journal article" date="2019" name="Int. J. Syst. Evol. Microbiol.">
        <title>The Global Catalogue of Microorganisms (GCM) 10K type strain sequencing project: providing services to taxonomists for standard genome sequencing and annotation.</title>
        <authorList>
            <consortium name="The Broad Institute Genomics Platform"/>
            <consortium name="The Broad Institute Genome Sequencing Center for Infectious Disease"/>
            <person name="Wu L."/>
            <person name="Ma J."/>
        </authorList>
    </citation>
    <scope>NUCLEOTIDE SEQUENCE [LARGE SCALE GENOMIC DNA]</scope>
    <source>
        <strain evidence="3">JCM 11496</strain>
    </source>
</reference>
<dbReference type="Proteomes" id="UP001597307">
    <property type="component" value="Unassembled WGS sequence"/>
</dbReference>
<protein>
    <submittedName>
        <fullName evidence="2">DUF6504 family protein</fullName>
    </submittedName>
</protein>
<dbReference type="EMBL" id="JBHUGA010000025">
    <property type="protein sequence ID" value="MFD1846714.1"/>
    <property type="molecule type" value="Genomic_DNA"/>
</dbReference>
<dbReference type="Pfam" id="PF20114">
    <property type="entry name" value="DUF6504"/>
    <property type="match status" value="1"/>
</dbReference>
<sequence length="107" mass="11977">MTAQSTEARPRTVNEPVDVRFHSSGAPLAMRWRGRIWQAVGEPVSWSSTRSWWEPGNTPVNGQGSPITKRVWRFHAQTGPVSPTLVFDISSDPHTDGWQLRRIAGAE</sequence>
<name>A0ABW4Q7K4_9MICC</name>
<feature type="domain" description="DUF6504" evidence="1">
    <location>
        <begin position="11"/>
        <end position="103"/>
    </location>
</feature>
<accession>A0ABW4Q7K4</accession>
<comment type="caution">
    <text evidence="2">The sequence shown here is derived from an EMBL/GenBank/DDBJ whole genome shotgun (WGS) entry which is preliminary data.</text>
</comment>
<dbReference type="RefSeq" id="WP_343878609.1">
    <property type="nucleotide sequence ID" value="NZ_BAAAIJ010000021.1"/>
</dbReference>
<keyword evidence="3" id="KW-1185">Reference proteome</keyword>
<proteinExistence type="predicted"/>
<evidence type="ECO:0000313" key="3">
    <source>
        <dbReference type="Proteomes" id="UP001597307"/>
    </source>
</evidence>
<evidence type="ECO:0000313" key="2">
    <source>
        <dbReference type="EMBL" id="MFD1846714.1"/>
    </source>
</evidence>